<accession>A0A4Y9A6F5</accession>
<sequence length="87" mass="10129">ITKRGRKGLRKTLYLAARSLVLHNPYFRKLHDYYKSRSDHPLKPKESLIALCSKLIRVFFVIGTKQCKFDGEKMLSDIPQMCTQEAT</sequence>
<dbReference type="Proteomes" id="UP000298484">
    <property type="component" value="Unassembled WGS sequence"/>
</dbReference>
<feature type="non-terminal residue" evidence="2">
    <location>
        <position position="1"/>
    </location>
</feature>
<name>A0A4Y9A6F5_9BACI</name>
<dbReference type="GO" id="GO:0006313">
    <property type="term" value="P:DNA transposition"/>
    <property type="evidence" value="ECO:0007669"/>
    <property type="project" value="InterPro"/>
</dbReference>
<dbReference type="GO" id="GO:0004803">
    <property type="term" value="F:transposase activity"/>
    <property type="evidence" value="ECO:0007669"/>
    <property type="project" value="InterPro"/>
</dbReference>
<evidence type="ECO:0000259" key="1">
    <source>
        <dbReference type="Pfam" id="PF02371"/>
    </source>
</evidence>
<dbReference type="Pfam" id="PF02371">
    <property type="entry name" value="Transposase_20"/>
    <property type="match status" value="1"/>
</dbReference>
<evidence type="ECO:0000313" key="3">
    <source>
        <dbReference type="Proteomes" id="UP000298484"/>
    </source>
</evidence>
<keyword evidence="3" id="KW-1185">Reference proteome</keyword>
<feature type="domain" description="Transposase IS116/IS110/IS902 C-terminal" evidence="1">
    <location>
        <begin position="1"/>
        <end position="31"/>
    </location>
</feature>
<dbReference type="InterPro" id="IPR003346">
    <property type="entry name" value="Transposase_20"/>
</dbReference>
<dbReference type="GO" id="GO:0003677">
    <property type="term" value="F:DNA binding"/>
    <property type="evidence" value="ECO:0007669"/>
    <property type="project" value="InterPro"/>
</dbReference>
<dbReference type="EMBL" id="SRHY01000067">
    <property type="protein sequence ID" value="TFJ91228.1"/>
    <property type="molecule type" value="Genomic_DNA"/>
</dbReference>
<evidence type="ECO:0000313" key="2">
    <source>
        <dbReference type="EMBL" id="TFJ91228.1"/>
    </source>
</evidence>
<protein>
    <submittedName>
        <fullName evidence="2">IS110 family transposase</fullName>
    </submittedName>
</protein>
<reference evidence="2 3" key="1">
    <citation type="submission" date="2019-03" db="EMBL/GenBank/DDBJ databases">
        <title>Genome sequence of Lentibacillus salicampi ATCC BAA-719.</title>
        <authorList>
            <person name="Maclea K.S."/>
            <person name="Simoes Junior M."/>
        </authorList>
    </citation>
    <scope>NUCLEOTIDE SEQUENCE [LARGE SCALE GENOMIC DNA]</scope>
    <source>
        <strain evidence="2 3">ATCC BAA-719</strain>
    </source>
</reference>
<dbReference type="AlphaFoldDB" id="A0A4Y9A6F5"/>
<dbReference type="RefSeq" id="WP_167751493.1">
    <property type="nucleotide sequence ID" value="NZ_SRHY01000067.1"/>
</dbReference>
<gene>
    <name evidence="2" type="ORF">E4U82_18835</name>
</gene>
<organism evidence="2 3">
    <name type="scientific">Lentibacillus salicampi</name>
    <dbReference type="NCBI Taxonomy" id="175306"/>
    <lineage>
        <taxon>Bacteria</taxon>
        <taxon>Bacillati</taxon>
        <taxon>Bacillota</taxon>
        <taxon>Bacilli</taxon>
        <taxon>Bacillales</taxon>
        <taxon>Bacillaceae</taxon>
        <taxon>Lentibacillus</taxon>
    </lineage>
</organism>
<comment type="caution">
    <text evidence="2">The sequence shown here is derived from an EMBL/GenBank/DDBJ whole genome shotgun (WGS) entry which is preliminary data.</text>
</comment>
<proteinExistence type="predicted"/>